<protein>
    <submittedName>
        <fullName evidence="2">TIGR04086 family membrane protein</fullName>
    </submittedName>
</protein>
<comment type="caution">
    <text evidence="2">The sequence shown here is derived from an EMBL/GenBank/DDBJ whole genome shotgun (WGS) entry which is preliminary data.</text>
</comment>
<dbReference type="InterPro" id="IPR023804">
    <property type="entry name" value="DUF3792_TM"/>
</dbReference>
<dbReference type="EMBL" id="JAFBIT010000001">
    <property type="protein sequence ID" value="MCF2651655.1"/>
    <property type="molecule type" value="Genomic_DNA"/>
</dbReference>
<evidence type="ECO:0000256" key="1">
    <source>
        <dbReference type="SAM" id="Phobius"/>
    </source>
</evidence>
<reference evidence="2 3" key="1">
    <citation type="submission" date="2020-12" db="EMBL/GenBank/DDBJ databases">
        <title>Whole genome sequences of gut porcine anaerobes.</title>
        <authorList>
            <person name="Kubasova T."/>
            <person name="Jahodarova E."/>
            <person name="Rychlik I."/>
        </authorList>
    </citation>
    <scope>NUCLEOTIDE SEQUENCE [LARGE SCALE GENOMIC DNA]</scope>
    <source>
        <strain evidence="2 3">An867</strain>
    </source>
</reference>
<gene>
    <name evidence="2" type="ORF">JQM67_03475</name>
</gene>
<keyword evidence="3" id="KW-1185">Reference proteome</keyword>
<dbReference type="RefSeq" id="WP_235322665.1">
    <property type="nucleotide sequence ID" value="NZ_JAFBIT010000001.1"/>
</dbReference>
<feature type="transmembrane region" description="Helical" evidence="1">
    <location>
        <begin position="42"/>
        <end position="60"/>
    </location>
</feature>
<feature type="transmembrane region" description="Helical" evidence="1">
    <location>
        <begin position="72"/>
        <end position="93"/>
    </location>
</feature>
<dbReference type="Proteomes" id="UP001299220">
    <property type="component" value="Unassembled WGS sequence"/>
</dbReference>
<dbReference type="Pfam" id="PF12670">
    <property type="entry name" value="DUF3792"/>
    <property type="match status" value="1"/>
</dbReference>
<proteinExistence type="predicted"/>
<name>A0ABS9CLI1_9FIRM</name>
<organism evidence="2 3">
    <name type="scientific">Anaeromassilibacillus senegalensis</name>
    <dbReference type="NCBI Taxonomy" id="1673717"/>
    <lineage>
        <taxon>Bacteria</taxon>
        <taxon>Bacillati</taxon>
        <taxon>Bacillota</taxon>
        <taxon>Clostridia</taxon>
        <taxon>Eubacteriales</taxon>
        <taxon>Acutalibacteraceae</taxon>
        <taxon>Anaeromassilibacillus</taxon>
    </lineage>
</organism>
<feature type="transmembrane region" description="Helical" evidence="1">
    <location>
        <begin position="7"/>
        <end position="30"/>
    </location>
</feature>
<evidence type="ECO:0000313" key="2">
    <source>
        <dbReference type="EMBL" id="MCF2651655.1"/>
    </source>
</evidence>
<accession>A0ABS9CLI1</accession>
<keyword evidence="1" id="KW-1133">Transmembrane helix</keyword>
<keyword evidence="1" id="KW-0812">Transmembrane</keyword>
<feature type="transmembrane region" description="Helical" evidence="1">
    <location>
        <begin position="99"/>
        <end position="118"/>
    </location>
</feature>
<sequence>MLNIKKLVFGTILELLLTAGLLALFSAFILKMGRLPNTWVGTLAAAAGGIAIFAASFLTAHWAGKKGLLHGLALSGIYAVIYAAVSLLLYTSIQPLPLIVRTVIFLLCGALGGILGVGRTDKVKF</sequence>
<dbReference type="NCBIfam" id="TIGR04086">
    <property type="entry name" value="TIGR04086_membr"/>
    <property type="match status" value="1"/>
</dbReference>
<keyword evidence="1" id="KW-0472">Membrane</keyword>
<evidence type="ECO:0000313" key="3">
    <source>
        <dbReference type="Proteomes" id="UP001299220"/>
    </source>
</evidence>